<feature type="transmembrane region" description="Helical" evidence="7">
    <location>
        <begin position="372"/>
        <end position="392"/>
    </location>
</feature>
<evidence type="ECO:0000256" key="7">
    <source>
        <dbReference type="SAM" id="Phobius"/>
    </source>
</evidence>
<dbReference type="PANTHER" id="PTHR13285:SF18">
    <property type="entry name" value="PROTEIN-CYSTEINE N-PALMITOYLTRANSFERASE RASP"/>
    <property type="match status" value="1"/>
</dbReference>
<dbReference type="STRING" id="1367422.A0A179A140"/>
<feature type="transmembrane region" description="Helical" evidence="7">
    <location>
        <begin position="62"/>
        <end position="81"/>
    </location>
</feature>
<accession>A0A179A140</accession>
<feature type="transmembrane region" description="Helical" evidence="7">
    <location>
        <begin position="211"/>
        <end position="230"/>
    </location>
</feature>
<dbReference type="InterPro" id="IPR051085">
    <property type="entry name" value="MB_O-acyltransferase"/>
</dbReference>
<evidence type="ECO:0000313" key="9">
    <source>
        <dbReference type="Proteomes" id="UP000078343"/>
    </source>
</evidence>
<keyword evidence="9" id="KW-1185">Reference proteome</keyword>
<evidence type="ECO:0000256" key="6">
    <source>
        <dbReference type="SAM" id="MobiDB-lite"/>
    </source>
</evidence>
<feature type="transmembrane region" description="Helical" evidence="7">
    <location>
        <begin position="584"/>
        <end position="605"/>
    </location>
</feature>
<dbReference type="AlphaFoldDB" id="A0A179A140"/>
<proteinExistence type="inferred from homology"/>
<dbReference type="GeneID" id="30005443"/>
<dbReference type="PANTHER" id="PTHR13285">
    <property type="entry name" value="ACYLTRANSFERASE"/>
    <property type="match status" value="1"/>
</dbReference>
<dbReference type="GO" id="GO:0016020">
    <property type="term" value="C:membrane"/>
    <property type="evidence" value="ECO:0007669"/>
    <property type="project" value="UniProtKB-SubCell"/>
</dbReference>
<dbReference type="EMBL" id="LVYI01000001">
    <property type="protein sequence ID" value="OAP65301.1"/>
    <property type="molecule type" value="Genomic_DNA"/>
</dbReference>
<dbReference type="Proteomes" id="UP000078343">
    <property type="component" value="Unassembled WGS sequence"/>
</dbReference>
<feature type="compositionally biased region" description="Polar residues" evidence="6">
    <location>
        <begin position="22"/>
        <end position="35"/>
    </location>
</feature>
<dbReference type="RefSeq" id="XP_018698668.1">
    <property type="nucleotide sequence ID" value="XM_018832789.1"/>
</dbReference>
<evidence type="ECO:0008006" key="10">
    <source>
        <dbReference type="Google" id="ProtNLM"/>
    </source>
</evidence>
<gene>
    <name evidence="8" type="ORF">AYL99_01273</name>
</gene>
<feature type="transmembrane region" description="Helical" evidence="7">
    <location>
        <begin position="543"/>
        <end position="564"/>
    </location>
</feature>
<evidence type="ECO:0000256" key="1">
    <source>
        <dbReference type="ARBA" id="ARBA00004141"/>
    </source>
</evidence>
<evidence type="ECO:0000256" key="3">
    <source>
        <dbReference type="ARBA" id="ARBA00022692"/>
    </source>
</evidence>
<feature type="transmembrane region" description="Helical" evidence="7">
    <location>
        <begin position="398"/>
        <end position="419"/>
    </location>
</feature>
<protein>
    <recommendedName>
        <fullName evidence="10">Glycerol:H+ symporter (Gup1)</fullName>
    </recommendedName>
</protein>
<feature type="transmembrane region" description="Helical" evidence="7">
    <location>
        <begin position="178"/>
        <end position="199"/>
    </location>
</feature>
<evidence type="ECO:0000256" key="4">
    <source>
        <dbReference type="ARBA" id="ARBA00022989"/>
    </source>
</evidence>
<sequence length="620" mass="70398">MTILSYLRELYSLDTLDTRFTNSSSTPLKSVNEAPTKQPPRDGKTQPTDASQPRWRTLEFKIYLVIFLFCVPQMYWAVVSVSQPDSPNYSKYEHLLSPGWLFGRKVDNSDGQYASFRDNIPSLAALVVLHPLLRKAYERLSLPNPPASNGSANSHSPVSQSTAESRLRHRLTFDFGSALIYILALNGSSIFKILIILFINFKIATALPRPWIPIATWVFNIAILFANELGQGYRYSAMAKALVPFFPGAVHWGEILDSYGGLNPRWEVLFNITVLRMISFNFDYYWSLDRSRAGSPVEKKQLDPSTLSERDRVTMQAPASAYTSFRTYFAYVLYPPLYLAGPILTFNDYIAQSTYRAPSITTKRTTLYGIRLLITMFCMEFLIHTAYMVAISNASPNWSAYTPFQLSMLAYFYLHHIWLKLMIPWRFFRFWALVDGIDPPENMLRCMSDNYSALAFWRAWHRSFNRWTVRYVYVPLGGGPGGGAGKVRGILNMLAVFTFVALWHDIQLRLLVWGWLVVLFVLPEVLATMAFPASKWKTRPNAYRVICGIGGVINVLMMMTAHLVGFALGLDGLTGLVNGIVGSWQGALFMLGACCALFVGVQVMFEHREEEKRKGIRLKC</sequence>
<evidence type="ECO:0000256" key="5">
    <source>
        <dbReference type="ARBA" id="ARBA00023136"/>
    </source>
</evidence>
<comment type="caution">
    <text evidence="8">The sequence shown here is derived from an EMBL/GenBank/DDBJ whole genome shotgun (WGS) entry which is preliminary data.</text>
</comment>
<dbReference type="GO" id="GO:0006506">
    <property type="term" value="P:GPI anchor biosynthetic process"/>
    <property type="evidence" value="ECO:0007669"/>
    <property type="project" value="TreeGrafter"/>
</dbReference>
<name>A0A179A140_9EURO</name>
<organism evidence="8 9">
    <name type="scientific">Fonsecaea erecta</name>
    <dbReference type="NCBI Taxonomy" id="1367422"/>
    <lineage>
        <taxon>Eukaryota</taxon>
        <taxon>Fungi</taxon>
        <taxon>Dikarya</taxon>
        <taxon>Ascomycota</taxon>
        <taxon>Pezizomycotina</taxon>
        <taxon>Eurotiomycetes</taxon>
        <taxon>Chaetothyriomycetidae</taxon>
        <taxon>Chaetothyriales</taxon>
        <taxon>Herpotrichiellaceae</taxon>
        <taxon>Fonsecaea</taxon>
    </lineage>
</organism>
<dbReference type="OrthoDB" id="420606at2759"/>
<comment type="similarity">
    <text evidence="2">Belongs to the membrane-bound acyltransferase family.</text>
</comment>
<dbReference type="InterPro" id="IPR004299">
    <property type="entry name" value="MBOAT_fam"/>
</dbReference>
<keyword evidence="4 7" id="KW-1133">Transmembrane helix</keyword>
<keyword evidence="5 7" id="KW-0472">Membrane</keyword>
<reference evidence="8 9" key="1">
    <citation type="submission" date="2016-04" db="EMBL/GenBank/DDBJ databases">
        <title>Draft genome of Fonsecaea erecta CBS 125763.</title>
        <authorList>
            <person name="Weiss V.A."/>
            <person name="Vicente V.A."/>
            <person name="Raittz R.T."/>
            <person name="Moreno L.F."/>
            <person name="De Souza E.M."/>
            <person name="Pedrosa F.O."/>
            <person name="Steffens M.B."/>
            <person name="Faoro H."/>
            <person name="Tadra-Sfeir M.Z."/>
            <person name="Najafzadeh M.J."/>
            <person name="Felipe M.S."/>
            <person name="Teixeira M."/>
            <person name="Sun J."/>
            <person name="Xi L."/>
            <person name="Gomes R."/>
            <person name="De Azevedo C.M."/>
            <person name="Salgado C.G."/>
            <person name="Da Silva M.B."/>
            <person name="Nascimento M.F."/>
            <person name="Queiroz-Telles F."/>
            <person name="Attili D.S."/>
            <person name="Gorbushina A."/>
        </authorList>
    </citation>
    <scope>NUCLEOTIDE SEQUENCE [LARGE SCALE GENOMIC DNA]</scope>
    <source>
        <strain evidence="8 9">CBS 125763</strain>
    </source>
</reference>
<feature type="region of interest" description="Disordered" evidence="6">
    <location>
        <begin position="22"/>
        <end position="52"/>
    </location>
</feature>
<keyword evidence="3 7" id="KW-0812">Transmembrane</keyword>
<comment type="subcellular location">
    <subcellularLocation>
        <location evidence="1">Membrane</location>
        <topology evidence="1">Multi-pass membrane protein</topology>
    </subcellularLocation>
</comment>
<dbReference type="Pfam" id="PF03062">
    <property type="entry name" value="MBOAT"/>
    <property type="match status" value="1"/>
</dbReference>
<evidence type="ECO:0000256" key="2">
    <source>
        <dbReference type="ARBA" id="ARBA00010323"/>
    </source>
</evidence>
<dbReference type="GO" id="GO:0005783">
    <property type="term" value="C:endoplasmic reticulum"/>
    <property type="evidence" value="ECO:0007669"/>
    <property type="project" value="TreeGrafter"/>
</dbReference>
<dbReference type="GO" id="GO:0008374">
    <property type="term" value="F:O-acyltransferase activity"/>
    <property type="evidence" value="ECO:0007669"/>
    <property type="project" value="TreeGrafter"/>
</dbReference>
<evidence type="ECO:0000313" key="8">
    <source>
        <dbReference type="EMBL" id="OAP65301.1"/>
    </source>
</evidence>
<feature type="transmembrane region" description="Helical" evidence="7">
    <location>
        <begin position="512"/>
        <end position="531"/>
    </location>
</feature>